<sequence length="103" mass="12574">MPNTYNVNEIEQKFRMLESHLDRKYENLESKLNNIYTKSEIDMMSELRVQRILSETRNILLEQQMKERAEREADRRITKRWIIGLAVTIILFFLKELIFCTYK</sequence>
<keyword evidence="1" id="KW-0812">Transmembrane</keyword>
<dbReference type="Proteomes" id="UP000255213">
    <property type="component" value="Unassembled WGS sequence"/>
</dbReference>
<keyword evidence="4" id="KW-1185">Reference proteome</keyword>
<reference evidence="3 5" key="3">
    <citation type="submission" date="2018-06" db="EMBL/GenBank/DDBJ databases">
        <authorList>
            <consortium name="Pathogen Informatics"/>
            <person name="Doyle S."/>
        </authorList>
    </citation>
    <scope>NUCLEOTIDE SEQUENCE [LARGE SCALE GENOMIC DNA]</scope>
    <source>
        <strain evidence="3 5">NCTC12957</strain>
    </source>
</reference>
<organism evidence="2 4">
    <name type="scientific">Streptococcus acidominimus</name>
    <dbReference type="NCBI Taxonomy" id="1326"/>
    <lineage>
        <taxon>Bacteria</taxon>
        <taxon>Bacillati</taxon>
        <taxon>Bacillota</taxon>
        <taxon>Bacilli</taxon>
        <taxon>Lactobacillales</taxon>
        <taxon>Streptococcaceae</taxon>
        <taxon>Streptococcus</taxon>
    </lineage>
</organism>
<reference evidence="2" key="1">
    <citation type="submission" date="2016-12" db="EMBL/GenBank/DDBJ databases">
        <authorList>
            <person name="Song W.-J."/>
            <person name="Kurnit D.M."/>
        </authorList>
    </citation>
    <scope>NUCLEOTIDE SEQUENCE [LARGE SCALE GENOMIC DNA]</scope>
    <source>
        <strain evidence="2">ATCC 51725</strain>
    </source>
</reference>
<evidence type="ECO:0000256" key="1">
    <source>
        <dbReference type="SAM" id="Phobius"/>
    </source>
</evidence>
<feature type="transmembrane region" description="Helical" evidence="1">
    <location>
        <begin position="81"/>
        <end position="99"/>
    </location>
</feature>
<dbReference type="OrthoDB" id="2239600at2"/>
<keyword evidence="1" id="KW-1133">Transmembrane helix</keyword>
<evidence type="ECO:0000313" key="4">
    <source>
        <dbReference type="Proteomes" id="UP000186437"/>
    </source>
</evidence>
<protein>
    <submittedName>
        <fullName evidence="2">Uncharacterized protein</fullName>
    </submittedName>
</protein>
<proteinExistence type="predicted"/>
<dbReference type="EMBL" id="UHEN01000001">
    <property type="protein sequence ID" value="SUN04914.1"/>
    <property type="molecule type" value="Genomic_DNA"/>
</dbReference>
<evidence type="ECO:0000313" key="5">
    <source>
        <dbReference type="Proteomes" id="UP000255213"/>
    </source>
</evidence>
<evidence type="ECO:0000313" key="2">
    <source>
        <dbReference type="EMBL" id="OLF49968.1"/>
    </source>
</evidence>
<accession>A0A1Q8EDW0</accession>
<evidence type="ECO:0000313" key="3">
    <source>
        <dbReference type="EMBL" id="SUN04914.1"/>
    </source>
</evidence>
<keyword evidence="1" id="KW-0472">Membrane</keyword>
<dbReference type="AlphaFoldDB" id="A0A1Q8EDW0"/>
<gene>
    <name evidence="2" type="ORF">BU200_04475</name>
    <name evidence="3" type="ORF">NCTC12957_00056</name>
</gene>
<dbReference type="Proteomes" id="UP000186437">
    <property type="component" value="Unassembled WGS sequence"/>
</dbReference>
<name>A0A1Q8EDW0_STRAI</name>
<dbReference type="RefSeq" id="WP_075099033.1">
    <property type="nucleotide sequence ID" value="NZ_MSJL01000015.1"/>
</dbReference>
<dbReference type="EMBL" id="MSJL01000015">
    <property type="protein sequence ID" value="OLF49968.1"/>
    <property type="molecule type" value="Genomic_DNA"/>
</dbReference>
<reference evidence="4" key="2">
    <citation type="submission" date="2016-12" db="EMBL/GenBank/DDBJ databases">
        <authorList>
            <person name="Gulvik C.A."/>
        </authorList>
    </citation>
    <scope>NUCLEOTIDE SEQUENCE [LARGE SCALE GENOMIC DNA]</scope>
    <source>
        <strain evidence="4">ATCC 51725</strain>
    </source>
</reference>